<dbReference type="Pfam" id="PF00549">
    <property type="entry name" value="Ligase_CoA"/>
    <property type="match status" value="1"/>
</dbReference>
<protein>
    <submittedName>
        <fullName evidence="3">Succinyl-CoA synthetase, alpha subunit</fullName>
    </submittedName>
</protein>
<dbReference type="InterPro" id="IPR016102">
    <property type="entry name" value="Succinyl-CoA_synth-like"/>
</dbReference>
<dbReference type="OrthoDB" id="6193532at2"/>
<evidence type="ECO:0000313" key="4">
    <source>
        <dbReference type="Proteomes" id="UP000181899"/>
    </source>
</evidence>
<dbReference type="InterPro" id="IPR003781">
    <property type="entry name" value="CoA-bd"/>
</dbReference>
<dbReference type="GO" id="GO:0004775">
    <property type="term" value="F:succinate-CoA ligase (ADP-forming) activity"/>
    <property type="evidence" value="ECO:0007669"/>
    <property type="project" value="TreeGrafter"/>
</dbReference>
<dbReference type="NCBIfam" id="NF004760">
    <property type="entry name" value="PRK06091.1"/>
    <property type="match status" value="1"/>
</dbReference>
<dbReference type="EMBL" id="FOVK01000004">
    <property type="protein sequence ID" value="SFN72908.1"/>
    <property type="molecule type" value="Genomic_DNA"/>
</dbReference>
<dbReference type="InterPro" id="IPR036291">
    <property type="entry name" value="NAD(P)-bd_dom_sf"/>
</dbReference>
<organism evidence="3 4">
    <name type="scientific">Proteiniclasticum ruminis</name>
    <dbReference type="NCBI Taxonomy" id="398199"/>
    <lineage>
        <taxon>Bacteria</taxon>
        <taxon>Bacillati</taxon>
        <taxon>Bacillota</taxon>
        <taxon>Clostridia</taxon>
        <taxon>Eubacteriales</taxon>
        <taxon>Clostridiaceae</taxon>
        <taxon>Proteiniclasticum</taxon>
    </lineage>
</organism>
<dbReference type="Gene3D" id="3.40.50.720">
    <property type="entry name" value="NAD(P)-binding Rossmann-like Domain"/>
    <property type="match status" value="1"/>
</dbReference>
<dbReference type="GO" id="GO:0006099">
    <property type="term" value="P:tricarboxylic acid cycle"/>
    <property type="evidence" value="ECO:0007669"/>
    <property type="project" value="TreeGrafter"/>
</dbReference>
<keyword evidence="4" id="KW-1185">Reference proteome</keyword>
<gene>
    <name evidence="3" type="ORF">SAMN04488695_104163</name>
</gene>
<feature type="domain" description="CoA-binding" evidence="2">
    <location>
        <begin position="191"/>
        <end position="284"/>
    </location>
</feature>
<evidence type="ECO:0000259" key="2">
    <source>
        <dbReference type="Pfam" id="PF02629"/>
    </source>
</evidence>
<reference evidence="3 4" key="1">
    <citation type="submission" date="2016-10" db="EMBL/GenBank/DDBJ databases">
        <authorList>
            <person name="de Groot N.N."/>
        </authorList>
    </citation>
    <scope>NUCLEOTIDE SEQUENCE [LARGE SCALE GENOMIC DNA]</scope>
    <source>
        <strain evidence="3 4">ML2</strain>
    </source>
</reference>
<dbReference type="GO" id="GO:0009361">
    <property type="term" value="C:succinate-CoA ligase complex (ADP-forming)"/>
    <property type="evidence" value="ECO:0007669"/>
    <property type="project" value="TreeGrafter"/>
</dbReference>
<dbReference type="PANTHER" id="PTHR11117">
    <property type="entry name" value="SUCCINYL-COA LIGASE SUBUNIT ALPHA"/>
    <property type="match status" value="1"/>
</dbReference>
<proteinExistence type="predicted"/>
<dbReference type="SUPFAM" id="SSF52210">
    <property type="entry name" value="Succinyl-CoA synthetase domains"/>
    <property type="match status" value="1"/>
</dbReference>
<dbReference type="Pfam" id="PF02629">
    <property type="entry name" value="CoA_binding"/>
    <property type="match status" value="1"/>
</dbReference>
<accession>A0A1I5BDU9</accession>
<evidence type="ECO:0000313" key="3">
    <source>
        <dbReference type="EMBL" id="SFN72908.1"/>
    </source>
</evidence>
<dbReference type="PANTHER" id="PTHR11117:SF24">
    <property type="entry name" value="PROTEIN FDRA"/>
    <property type="match status" value="1"/>
</dbReference>
<evidence type="ECO:0000259" key="1">
    <source>
        <dbReference type="Pfam" id="PF00549"/>
    </source>
</evidence>
<dbReference type="RefSeq" id="WP_074911903.1">
    <property type="nucleotide sequence ID" value="NZ_FOVK01000004.1"/>
</dbReference>
<name>A0A1I5BDU9_9CLOT</name>
<dbReference type="Proteomes" id="UP000181899">
    <property type="component" value="Unassembled WGS sequence"/>
</dbReference>
<dbReference type="Gene3D" id="3.40.50.261">
    <property type="entry name" value="Succinyl-CoA synthetase domains"/>
    <property type="match status" value="2"/>
</dbReference>
<dbReference type="AlphaFoldDB" id="A0A1I5BDU9"/>
<dbReference type="GO" id="GO:0004776">
    <property type="term" value="F:succinate-CoA ligase (GDP-forming) activity"/>
    <property type="evidence" value="ECO:0007669"/>
    <property type="project" value="TreeGrafter"/>
</dbReference>
<dbReference type="InterPro" id="IPR005811">
    <property type="entry name" value="SUCC_ACL_C"/>
</dbReference>
<feature type="domain" description="ATP-citrate synthase/succinyl-CoA ligase C-terminal" evidence="1">
    <location>
        <begin position="347"/>
        <end position="502"/>
    </location>
</feature>
<dbReference type="GO" id="GO:0005829">
    <property type="term" value="C:cytosol"/>
    <property type="evidence" value="ECO:0007669"/>
    <property type="project" value="TreeGrafter"/>
</dbReference>
<sequence length="515" mass="55607">MAIKTIIKKNTYFDSVSLMALSTKANGVEGVKQVNIAMGTSMNKDVLKNTGLLQKEAEEAKPGDLMIVIESEEGYDPEELLVKVEEVMQRKEVQGEEKDLTYSSVEAAVKHHKDAKVAVISVPGAYAARVAKKAIREGLHVMMFSDNVTLEEEIELKKEAHEKGLLVMGPDCGTAILNGKGLCFANEVRRGSIGIVAASGTGAQEVSVRIHDFGGGVSQLIGTGGRDLSKEVGGIMMLDGIKALQEDEDTKIIILVSKPPAKEVADKIYAEVQKSEKPVVICFLGGDQKEIEASGAIYAKTTKQAALKAVILSGVPEETINKHSLNMPLIEEIKAKLNPEQKYVRGLFCGGTICQEVAYLVEEAVGPVYSNISKKEAYKIGPMEASKEHTFIDFGDDSFTQGRPHPMIDPSLRLDRIVKEAKDPEVGVIAIDMILGYGAHMDPVGATLPAIKEAKAIAAKEGRHLEILAFVLGTELDPQVFDDQVERLMAEGVTISSSSENTGLLSRGFVSKEEN</sequence>
<dbReference type="SUPFAM" id="SSF51735">
    <property type="entry name" value="NAD(P)-binding Rossmann-fold domains"/>
    <property type="match status" value="1"/>
</dbReference>